<evidence type="ECO:0000313" key="1">
    <source>
        <dbReference type="EMBL" id="EMN21534.1"/>
    </source>
</evidence>
<accession>M6JI31</accession>
<evidence type="ECO:0000313" key="2">
    <source>
        <dbReference type="Proteomes" id="UP000012106"/>
    </source>
</evidence>
<gene>
    <name evidence="1" type="ORF">LEP1GSC063_4097</name>
</gene>
<dbReference type="Proteomes" id="UP000012106">
    <property type="component" value="Unassembled WGS sequence"/>
</dbReference>
<proteinExistence type="predicted"/>
<protein>
    <submittedName>
        <fullName evidence="1">Uncharacterized protein</fullName>
    </submittedName>
</protein>
<organism evidence="1 2">
    <name type="scientific">Leptospira santarosai serovar Arenal str. MAVJ 401</name>
    <dbReference type="NCBI Taxonomy" id="1049976"/>
    <lineage>
        <taxon>Bacteria</taxon>
        <taxon>Pseudomonadati</taxon>
        <taxon>Spirochaetota</taxon>
        <taxon>Spirochaetia</taxon>
        <taxon>Leptospirales</taxon>
        <taxon>Leptospiraceae</taxon>
        <taxon>Leptospira</taxon>
    </lineage>
</organism>
<dbReference type="AlphaFoldDB" id="M6JI31"/>
<name>M6JI31_9LEPT</name>
<reference evidence="1 2" key="1">
    <citation type="submission" date="2013-01" db="EMBL/GenBank/DDBJ databases">
        <authorList>
            <person name="Harkins D.M."/>
            <person name="Durkin A.S."/>
            <person name="Brinkac L.M."/>
            <person name="Haft D.H."/>
            <person name="Selengut J.D."/>
            <person name="Sanka R."/>
            <person name="DePew J."/>
            <person name="Purushe J."/>
            <person name="Hartskeerl R.A."/>
            <person name="Ahmed A."/>
            <person name="van der Linden H."/>
            <person name="Goris M.G.A."/>
            <person name="Vinetz J.M."/>
            <person name="Sutton G.G."/>
            <person name="Nierman W.C."/>
            <person name="Fouts D.E."/>
        </authorList>
    </citation>
    <scope>NUCLEOTIDE SEQUENCE [LARGE SCALE GENOMIC DNA]</scope>
    <source>
        <strain evidence="1 2">MAVJ 401</strain>
    </source>
</reference>
<sequence>MKNDTFPEIQSVSLSSFIDYTTSIRDIRLFHTIRIFASSSK</sequence>
<dbReference type="EMBL" id="AHMU02000050">
    <property type="protein sequence ID" value="EMN21534.1"/>
    <property type="molecule type" value="Genomic_DNA"/>
</dbReference>
<comment type="caution">
    <text evidence="1">The sequence shown here is derived from an EMBL/GenBank/DDBJ whole genome shotgun (WGS) entry which is preliminary data.</text>
</comment>